<sequence length="154" mass="18323">MIYRNNERNNQNSKQTVRNNDSHSNTPDRKPHIKASEYANYVDRAEAVIEYLWSNKKEITTSKIRNILAMAADIYNDIKRDKSESISEENRKRLEYLRVRMIYEAGRTKEVQKFLIESDLCNELKKVNGKKTKYVDFYHYLEALVAFHKYYGGE</sequence>
<evidence type="ECO:0000313" key="9">
    <source>
        <dbReference type="Proteomes" id="UP000182471"/>
    </source>
</evidence>
<evidence type="ECO:0000256" key="2">
    <source>
        <dbReference type="ARBA" id="ARBA00006896"/>
    </source>
</evidence>
<evidence type="ECO:0000313" key="8">
    <source>
        <dbReference type="EMBL" id="SER78218.1"/>
    </source>
</evidence>
<evidence type="ECO:0000256" key="1">
    <source>
        <dbReference type="ARBA" id="ARBA00003640"/>
    </source>
</evidence>
<comment type="similarity">
    <text evidence="2">Belongs to the CRISPR-associated Csm2 family.</text>
</comment>
<dbReference type="Pfam" id="PF03750">
    <property type="entry name" value="Csm2_III-A"/>
    <property type="match status" value="1"/>
</dbReference>
<dbReference type="GO" id="GO:0003723">
    <property type="term" value="F:RNA binding"/>
    <property type="evidence" value="ECO:0007669"/>
    <property type="project" value="UniProtKB-KW"/>
</dbReference>
<evidence type="ECO:0000256" key="7">
    <source>
        <dbReference type="SAM" id="MobiDB-lite"/>
    </source>
</evidence>
<keyword evidence="5" id="KW-0051">Antiviral defense</keyword>
<dbReference type="EMBL" id="FOGW01000010">
    <property type="protein sequence ID" value="SER78218.1"/>
    <property type="molecule type" value="Genomic_DNA"/>
</dbReference>
<organism evidence="8 9">
    <name type="scientific">Lachnobacterium bovis</name>
    <dbReference type="NCBI Taxonomy" id="140626"/>
    <lineage>
        <taxon>Bacteria</taxon>
        <taxon>Bacillati</taxon>
        <taxon>Bacillota</taxon>
        <taxon>Clostridia</taxon>
        <taxon>Lachnospirales</taxon>
        <taxon>Lachnospiraceae</taxon>
        <taxon>Lachnobacterium</taxon>
    </lineage>
</organism>
<feature type="compositionally biased region" description="Polar residues" evidence="7">
    <location>
        <begin position="8"/>
        <end position="25"/>
    </location>
</feature>
<evidence type="ECO:0000256" key="6">
    <source>
        <dbReference type="ARBA" id="ARBA00031723"/>
    </source>
</evidence>
<dbReference type="AlphaFoldDB" id="A0A1H9RZW7"/>
<proteinExistence type="inferred from homology"/>
<reference evidence="9" key="1">
    <citation type="submission" date="2016-10" db="EMBL/GenBank/DDBJ databases">
        <authorList>
            <person name="Varghese N."/>
            <person name="Submissions S."/>
        </authorList>
    </citation>
    <scope>NUCLEOTIDE SEQUENCE [LARGE SCALE GENOMIC DNA]</scope>
    <source>
        <strain evidence="9">S1b</strain>
    </source>
</reference>
<gene>
    <name evidence="8" type="ORF">SAMN02910429_01065</name>
</gene>
<evidence type="ECO:0000256" key="4">
    <source>
        <dbReference type="ARBA" id="ARBA00022884"/>
    </source>
</evidence>
<dbReference type="InterPro" id="IPR010149">
    <property type="entry name" value="CRISPR-assoc_prot_Csm2_III-A"/>
</dbReference>
<evidence type="ECO:0000256" key="5">
    <source>
        <dbReference type="ARBA" id="ARBA00023118"/>
    </source>
</evidence>
<protein>
    <recommendedName>
        <fullName evidence="3">CRISPR system Cms protein Csm2</fullName>
    </recommendedName>
    <alternativeName>
        <fullName evidence="6">CRISPR type III A-associated protein Csm2</fullName>
    </alternativeName>
</protein>
<dbReference type="Proteomes" id="UP000182471">
    <property type="component" value="Unassembled WGS sequence"/>
</dbReference>
<accession>A0A1H9RZW7</accession>
<keyword evidence="4" id="KW-0694">RNA-binding</keyword>
<dbReference type="RefSeq" id="WP_083383475.1">
    <property type="nucleotide sequence ID" value="NZ_FOGW01000010.1"/>
</dbReference>
<evidence type="ECO:0000256" key="3">
    <source>
        <dbReference type="ARBA" id="ARBA00016118"/>
    </source>
</evidence>
<keyword evidence="9" id="KW-1185">Reference proteome</keyword>
<dbReference type="GO" id="GO:0051607">
    <property type="term" value="P:defense response to virus"/>
    <property type="evidence" value="ECO:0007669"/>
    <property type="project" value="UniProtKB-KW"/>
</dbReference>
<feature type="region of interest" description="Disordered" evidence="7">
    <location>
        <begin position="1"/>
        <end position="35"/>
    </location>
</feature>
<dbReference type="NCBIfam" id="TIGR01870">
    <property type="entry name" value="cas_TM1810_Csm2"/>
    <property type="match status" value="1"/>
</dbReference>
<name>A0A1H9RZW7_9FIRM</name>
<comment type="function">
    <text evidence="1">This subunit may be involved in monitoring complementarity of crRNA and target RNA.</text>
</comment>